<dbReference type="Gene3D" id="3.40.50.12390">
    <property type="match status" value="1"/>
</dbReference>
<dbReference type="Pfam" id="PF03159">
    <property type="entry name" value="XRN_N"/>
    <property type="match status" value="1"/>
</dbReference>
<dbReference type="GO" id="GO:0004534">
    <property type="term" value="F:5'-3' RNA exonuclease activity"/>
    <property type="evidence" value="ECO:0007669"/>
    <property type="project" value="TreeGrafter"/>
</dbReference>
<dbReference type="PANTHER" id="PTHR12341">
    <property type="entry name" value="5'-&gt;3' EXORIBONUCLEASE"/>
    <property type="match status" value="1"/>
</dbReference>
<dbReference type="GO" id="GO:0005634">
    <property type="term" value="C:nucleus"/>
    <property type="evidence" value="ECO:0007669"/>
    <property type="project" value="TreeGrafter"/>
</dbReference>
<proteinExistence type="predicted"/>
<dbReference type="Pfam" id="PF17846">
    <property type="entry name" value="XRN_M"/>
    <property type="match status" value="2"/>
</dbReference>
<dbReference type="InterPro" id="IPR004859">
    <property type="entry name" value="Xrn1_N"/>
</dbReference>
<name>A0A6C0FAH5_9ZZZZ</name>
<dbReference type="GO" id="GO:0003723">
    <property type="term" value="F:RNA binding"/>
    <property type="evidence" value="ECO:0007669"/>
    <property type="project" value="TreeGrafter"/>
</dbReference>
<keyword evidence="3" id="KW-0269">Exonuclease</keyword>
<dbReference type="PANTHER" id="PTHR12341:SF29">
    <property type="entry name" value="EXONUCLEASE XRNC, PUTATIVE-RELATED"/>
    <property type="match status" value="1"/>
</dbReference>
<sequence length="497" mass="58338">MGIPVYFKTLVSQYNDQILHKQSLPGVHTLCFDLNCLIHPCCRGFTDESDMIQKILETMKILIDYANPNAHVYIAIDGIPPCAKMKQQRQRRYRSTLEKKVWDTNAISPGTYFMHRLNQALDTWLLDQSSQYPKRQYHLSDSYVPGEGEHKLLDFLRSQPVHDQPIVIYGLDADLIQLGLVSDLNQIYLLRETTEYNIEDTDSDYVYLNIDALKYWILEDLGVSSKISDRQVIHDYVFLCMLMGNDFVNHIPSLNLRYGGLERVLDVYKKLHRQYQGFFLLIDTQLDDLIHLPFFRELISELSKTERHTLQKIQNQRYRQYKRMSGIYGSEYHEFLKRFPSDQSQPLQLQHVYDFLNSVKDNDERFSEMVLHLPILRFHKEPKQINVTTDMCEDYIDSLVWTAHYYFKGCHNWSWKTRCIHGPSCQALSQYLSHIPCLELKPDPTPSKIQDMFAYIFPPESHCLHGYDVQSILPAGELQVDTTGCRYLWEAPLVNDL</sequence>
<dbReference type="EMBL" id="MN738786">
    <property type="protein sequence ID" value="QHT36880.1"/>
    <property type="molecule type" value="Genomic_DNA"/>
</dbReference>
<dbReference type="InterPro" id="IPR041412">
    <property type="entry name" value="Xrn1_helical"/>
</dbReference>
<dbReference type="InterPro" id="IPR027073">
    <property type="entry name" value="5_3_exoribonuclease"/>
</dbReference>
<reference evidence="6" key="1">
    <citation type="journal article" date="2020" name="Nature">
        <title>Giant virus diversity and host interactions through global metagenomics.</title>
        <authorList>
            <person name="Schulz F."/>
            <person name="Roux S."/>
            <person name="Paez-Espino D."/>
            <person name="Jungbluth S."/>
            <person name="Walsh D.A."/>
            <person name="Denef V.J."/>
            <person name="McMahon K.D."/>
            <person name="Konstantinidis K.T."/>
            <person name="Eloe-Fadrosh E.A."/>
            <person name="Kyrpides N.C."/>
            <person name="Woyke T."/>
        </authorList>
    </citation>
    <scope>NUCLEOTIDE SEQUENCE</scope>
    <source>
        <strain evidence="6">GVMAG-S-ERX555967-130</strain>
    </source>
</reference>
<evidence type="ECO:0000256" key="3">
    <source>
        <dbReference type="ARBA" id="ARBA00022839"/>
    </source>
</evidence>
<keyword evidence="2" id="KW-0378">Hydrolase</keyword>
<dbReference type="GO" id="GO:0000956">
    <property type="term" value="P:nuclear-transcribed mRNA catabolic process"/>
    <property type="evidence" value="ECO:0007669"/>
    <property type="project" value="TreeGrafter"/>
</dbReference>
<evidence type="ECO:0008006" key="7">
    <source>
        <dbReference type="Google" id="ProtNLM"/>
    </source>
</evidence>
<evidence type="ECO:0000313" key="6">
    <source>
        <dbReference type="EMBL" id="QHT36880.1"/>
    </source>
</evidence>
<feature type="domain" description="Xrn1 helical" evidence="5">
    <location>
        <begin position="377"/>
        <end position="415"/>
    </location>
</feature>
<evidence type="ECO:0000256" key="2">
    <source>
        <dbReference type="ARBA" id="ARBA00022801"/>
    </source>
</evidence>
<feature type="domain" description="Xrn1 N-terminal" evidence="4">
    <location>
        <begin position="98"/>
        <end position="192"/>
    </location>
</feature>
<evidence type="ECO:0000256" key="1">
    <source>
        <dbReference type="ARBA" id="ARBA00022722"/>
    </source>
</evidence>
<evidence type="ECO:0000259" key="4">
    <source>
        <dbReference type="Pfam" id="PF03159"/>
    </source>
</evidence>
<dbReference type="AlphaFoldDB" id="A0A6C0FAH5"/>
<keyword evidence="1" id="KW-0540">Nuclease</keyword>
<feature type="domain" description="Xrn1 helical" evidence="5">
    <location>
        <begin position="230"/>
        <end position="324"/>
    </location>
</feature>
<evidence type="ECO:0000259" key="5">
    <source>
        <dbReference type="Pfam" id="PF17846"/>
    </source>
</evidence>
<protein>
    <recommendedName>
        <fullName evidence="7">Xrn1 N-terminal domain-containing protein</fullName>
    </recommendedName>
</protein>
<organism evidence="6">
    <name type="scientific">viral metagenome</name>
    <dbReference type="NCBI Taxonomy" id="1070528"/>
    <lineage>
        <taxon>unclassified sequences</taxon>
        <taxon>metagenomes</taxon>
        <taxon>organismal metagenomes</taxon>
    </lineage>
</organism>
<accession>A0A6C0FAH5</accession>